<dbReference type="InterPro" id="IPR001173">
    <property type="entry name" value="Glyco_trans_2-like"/>
</dbReference>
<dbReference type="PANTHER" id="PTHR43630">
    <property type="entry name" value="POLY-BETA-1,6-N-ACETYL-D-GLUCOSAMINE SYNTHASE"/>
    <property type="match status" value="1"/>
</dbReference>
<dbReference type="EMBL" id="BSFP01000118">
    <property type="protein sequence ID" value="GLL07952.1"/>
    <property type="molecule type" value="Genomic_DNA"/>
</dbReference>
<accession>A0A9W6KTU1</accession>
<gene>
    <name evidence="2" type="ORF">GCM10017581_097110</name>
</gene>
<protein>
    <recommendedName>
        <fullName evidence="1">Glycosyltransferase 2-like domain-containing protein</fullName>
    </recommendedName>
</protein>
<comment type="caution">
    <text evidence="2">The sequence shown here is derived from an EMBL/GenBank/DDBJ whole genome shotgun (WGS) entry which is preliminary data.</text>
</comment>
<dbReference type="RefSeq" id="WP_261961147.1">
    <property type="nucleotide sequence ID" value="NZ_BAAAXA010000001.1"/>
</dbReference>
<dbReference type="SUPFAM" id="SSF48452">
    <property type="entry name" value="TPR-like"/>
    <property type="match status" value="1"/>
</dbReference>
<sequence length="722" mass="78903">MSHIPVSVIIAAGGSPDDFHACLESLRSTLGLRDEVVCVMPADRPELRAELRGQTWLRVVDATGPLPWADGLNATRHPIVVFLDGDVVLSAHWLDPVLEAFGDPSVVAAGPRVQHSYGPQQADPPEAAMESAAAFKAYAREWRQEHRGEFLDVDRLGPVCVAIRRDALMIAGGPSLDLPYDELSAQGRIVVAHAALVAHVGSPACGLRQPDPPADAPLLTASLIVKDEEDVLARCLVALRELADEIVVYDTGSTDRSVEIAREHGAKVVEGYWSDHFGDARSRCLQHCSGRWALWVDADEVFAGDARIVRDALRYSENSAFFATIDNREGHEGGAGSSTIYFPRMFRRVRGRIYGRLHEQVVDRITGRSLNGSLLPDLVLDHSGYTRLRGSLKNKAERNLRLATLAAEDVSGLTAVGNLARSQLGSGHYDECIETARRGLEEAQEHTHKVLFLKILADAYITVGRLAEANEIVEDLRKVANTAFTVGEHEVKLRFAEGDYERTLEIIADLPESGANDLLYGVGKGRFAGLQVDALSRLDRPQEAAYHLRRWLKEGQVPIPVARMAQVLGAADGSLAEVAELLPPQNVRGLLFSIAEAPPEAADELLEALWRRYPGEATVLTLAARVGRRVPLIRAMEWSARLRQHGFPDQCTLLALSADHRRTPRERTLAAAIALEMFHDETALPLLNDALTDVPDDLSAGVLEEIRILAPRVSASIELADA</sequence>
<reference evidence="2" key="1">
    <citation type="journal article" date="2014" name="Int. J. Syst. Evol. Microbiol.">
        <title>Complete genome sequence of Corynebacterium casei LMG S-19264T (=DSM 44701T), isolated from a smear-ripened cheese.</title>
        <authorList>
            <consortium name="US DOE Joint Genome Institute (JGI-PGF)"/>
            <person name="Walter F."/>
            <person name="Albersmeier A."/>
            <person name="Kalinowski J."/>
            <person name="Ruckert C."/>
        </authorList>
    </citation>
    <scope>NUCLEOTIDE SEQUENCE</scope>
    <source>
        <strain evidence="2">VKM Ac-1321</strain>
    </source>
</reference>
<name>A0A9W6KTU1_9ACTN</name>
<feature type="domain" description="Glycosyltransferase 2-like" evidence="1">
    <location>
        <begin position="7"/>
        <end position="154"/>
    </location>
</feature>
<organism evidence="2 3">
    <name type="scientific">Dactylosporangium matsuzakiense</name>
    <dbReference type="NCBI Taxonomy" id="53360"/>
    <lineage>
        <taxon>Bacteria</taxon>
        <taxon>Bacillati</taxon>
        <taxon>Actinomycetota</taxon>
        <taxon>Actinomycetes</taxon>
        <taxon>Micromonosporales</taxon>
        <taxon>Micromonosporaceae</taxon>
        <taxon>Dactylosporangium</taxon>
    </lineage>
</organism>
<dbReference type="Proteomes" id="UP001143480">
    <property type="component" value="Unassembled WGS sequence"/>
</dbReference>
<evidence type="ECO:0000313" key="3">
    <source>
        <dbReference type="Proteomes" id="UP001143480"/>
    </source>
</evidence>
<dbReference type="CDD" id="cd02511">
    <property type="entry name" value="Beta4Glucosyltransferase"/>
    <property type="match status" value="1"/>
</dbReference>
<dbReference type="Gene3D" id="1.25.40.10">
    <property type="entry name" value="Tetratricopeptide repeat domain"/>
    <property type="match status" value="1"/>
</dbReference>
<dbReference type="AlphaFoldDB" id="A0A9W6KTU1"/>
<dbReference type="InterPro" id="IPR011990">
    <property type="entry name" value="TPR-like_helical_dom_sf"/>
</dbReference>
<dbReference type="InterPro" id="IPR029044">
    <property type="entry name" value="Nucleotide-diphossugar_trans"/>
</dbReference>
<evidence type="ECO:0000313" key="2">
    <source>
        <dbReference type="EMBL" id="GLL07952.1"/>
    </source>
</evidence>
<dbReference type="Gene3D" id="3.90.550.10">
    <property type="entry name" value="Spore Coat Polysaccharide Biosynthesis Protein SpsA, Chain A"/>
    <property type="match status" value="2"/>
</dbReference>
<feature type="domain" description="Glycosyltransferase 2-like" evidence="1">
    <location>
        <begin position="225"/>
        <end position="339"/>
    </location>
</feature>
<dbReference type="SUPFAM" id="SSF53448">
    <property type="entry name" value="Nucleotide-diphospho-sugar transferases"/>
    <property type="match status" value="2"/>
</dbReference>
<keyword evidence="3" id="KW-1185">Reference proteome</keyword>
<reference evidence="2" key="2">
    <citation type="submission" date="2023-01" db="EMBL/GenBank/DDBJ databases">
        <authorList>
            <person name="Sun Q."/>
            <person name="Evtushenko L."/>
        </authorList>
    </citation>
    <scope>NUCLEOTIDE SEQUENCE</scope>
    <source>
        <strain evidence="2">VKM Ac-1321</strain>
    </source>
</reference>
<dbReference type="PANTHER" id="PTHR43630:SF2">
    <property type="entry name" value="GLYCOSYLTRANSFERASE"/>
    <property type="match status" value="1"/>
</dbReference>
<dbReference type="Pfam" id="PF00535">
    <property type="entry name" value="Glycos_transf_2"/>
    <property type="match status" value="2"/>
</dbReference>
<proteinExistence type="predicted"/>
<evidence type="ECO:0000259" key="1">
    <source>
        <dbReference type="Pfam" id="PF00535"/>
    </source>
</evidence>